<evidence type="ECO:0000256" key="1">
    <source>
        <dbReference type="ARBA" id="ARBA00009986"/>
    </source>
</evidence>
<dbReference type="InterPro" id="IPR051020">
    <property type="entry name" value="ALDH-related_metabolic_enz"/>
</dbReference>
<comment type="similarity">
    <text evidence="1">Belongs to the aldehyde dehydrogenase family.</text>
</comment>
<dbReference type="InterPro" id="IPR016162">
    <property type="entry name" value="Ald_DH_N"/>
</dbReference>
<protein>
    <submittedName>
        <fullName evidence="4">Acyl-CoA reductase-like NAD-dependent aldehyde dehydrogenase</fullName>
    </submittedName>
</protein>
<sequence length="472" mass="51065">MKQDLWINGEGVGTGQYSELVSPYGQSKIAEVAVAEEEQVKSAVAAAQSAFEKMKKMPAHQRAEILDKVAGMIEKDKEECAKIIAREASKPMKAARAEVDRTIMTYKFAAIEARKIYGETIPMDAAPGGEGRMGYTVKEPLGVIAAITPFNFPMNLVAHKVGPAIAAGNAVVLKPATQTPLSSYKIAQYFHEAGLPAGALNVITGSGKKIGGILISDERIKMVTFTGSPSVGQWIRENSGLKRVTLELGSNSAVVVDEDSDLNEVVPRIVTGAFSYQGQVCISVQRVFVHESLYEEFVEKIKDETKKLKIGSPLEDDTDVSAMISKDDVKRAKEWIDSAVAKGAELAAGGEVNDEILEPTVLLNVPLDEKVSCAEVFAPVVHINAFKSFDEAIEMVNDSDYGLQAGVFTKDVQKAFKAANELHVGGVMINEIPTFRVDQMPYGGVKLSGMGREGIKYAVEEMLELKLVSFKL</sequence>
<organism evidence="4 5">
    <name type="scientific">Falsibacillus pallidus</name>
    <dbReference type="NCBI Taxonomy" id="493781"/>
    <lineage>
        <taxon>Bacteria</taxon>
        <taxon>Bacillati</taxon>
        <taxon>Bacillota</taxon>
        <taxon>Bacilli</taxon>
        <taxon>Bacillales</taxon>
        <taxon>Bacillaceae</taxon>
        <taxon>Falsibacillus</taxon>
    </lineage>
</organism>
<name>A0A370GH37_9BACI</name>
<dbReference type="OrthoDB" id="9762913at2"/>
<dbReference type="PANTHER" id="PTHR42991">
    <property type="entry name" value="ALDEHYDE DEHYDROGENASE"/>
    <property type="match status" value="1"/>
</dbReference>
<dbReference type="FunFam" id="3.40.605.10:FF:000007">
    <property type="entry name" value="NAD/NADP-dependent betaine aldehyde dehydrogenase"/>
    <property type="match status" value="1"/>
</dbReference>
<dbReference type="AlphaFoldDB" id="A0A370GH37"/>
<dbReference type="CDD" id="cd07149">
    <property type="entry name" value="ALDH_y4uC"/>
    <property type="match status" value="1"/>
</dbReference>
<dbReference type="Gene3D" id="3.40.605.10">
    <property type="entry name" value="Aldehyde Dehydrogenase, Chain A, domain 1"/>
    <property type="match status" value="1"/>
</dbReference>
<dbReference type="Gene3D" id="3.40.309.10">
    <property type="entry name" value="Aldehyde Dehydrogenase, Chain A, domain 2"/>
    <property type="match status" value="1"/>
</dbReference>
<comment type="caution">
    <text evidence="4">The sequence shown here is derived from an EMBL/GenBank/DDBJ whole genome shotgun (WGS) entry which is preliminary data.</text>
</comment>
<dbReference type="SUPFAM" id="SSF53720">
    <property type="entry name" value="ALDH-like"/>
    <property type="match status" value="1"/>
</dbReference>
<proteinExistence type="inferred from homology"/>
<dbReference type="InterPro" id="IPR015590">
    <property type="entry name" value="Aldehyde_DH_dom"/>
</dbReference>
<feature type="domain" description="Aldehyde dehydrogenase" evidence="3">
    <location>
        <begin position="18"/>
        <end position="468"/>
    </location>
</feature>
<dbReference type="Pfam" id="PF00171">
    <property type="entry name" value="Aldedh"/>
    <property type="match status" value="1"/>
</dbReference>
<reference evidence="4 5" key="1">
    <citation type="submission" date="2018-07" db="EMBL/GenBank/DDBJ databases">
        <title>Genomic Encyclopedia of Type Strains, Phase IV (KMG-IV): sequencing the most valuable type-strain genomes for metagenomic binning, comparative biology and taxonomic classification.</title>
        <authorList>
            <person name="Goeker M."/>
        </authorList>
    </citation>
    <scope>NUCLEOTIDE SEQUENCE [LARGE SCALE GENOMIC DNA]</scope>
    <source>
        <strain evidence="4 5">DSM 25281</strain>
    </source>
</reference>
<keyword evidence="2" id="KW-0560">Oxidoreductase</keyword>
<evidence type="ECO:0000313" key="5">
    <source>
        <dbReference type="Proteomes" id="UP000255326"/>
    </source>
</evidence>
<dbReference type="EMBL" id="QQAY01000004">
    <property type="protein sequence ID" value="RDI43092.1"/>
    <property type="molecule type" value="Genomic_DNA"/>
</dbReference>
<evidence type="ECO:0000313" key="4">
    <source>
        <dbReference type="EMBL" id="RDI43092.1"/>
    </source>
</evidence>
<dbReference type="InterPro" id="IPR016163">
    <property type="entry name" value="Ald_DH_C"/>
</dbReference>
<accession>A0A370GH37</accession>
<gene>
    <name evidence="4" type="ORF">DFR59_104143</name>
</gene>
<dbReference type="RefSeq" id="WP_114745401.1">
    <property type="nucleotide sequence ID" value="NZ_QQAY01000004.1"/>
</dbReference>
<dbReference type="PANTHER" id="PTHR42991:SF1">
    <property type="entry name" value="ALDEHYDE DEHYDROGENASE"/>
    <property type="match status" value="1"/>
</dbReference>
<evidence type="ECO:0000259" key="3">
    <source>
        <dbReference type="Pfam" id="PF00171"/>
    </source>
</evidence>
<dbReference type="InterPro" id="IPR016161">
    <property type="entry name" value="Ald_DH/histidinol_DH"/>
</dbReference>
<keyword evidence="5" id="KW-1185">Reference proteome</keyword>
<dbReference type="Proteomes" id="UP000255326">
    <property type="component" value="Unassembled WGS sequence"/>
</dbReference>
<dbReference type="GO" id="GO:0008911">
    <property type="term" value="F:lactaldehyde dehydrogenase (NAD+) activity"/>
    <property type="evidence" value="ECO:0007669"/>
    <property type="project" value="TreeGrafter"/>
</dbReference>
<evidence type="ECO:0000256" key="2">
    <source>
        <dbReference type="ARBA" id="ARBA00023002"/>
    </source>
</evidence>